<evidence type="ECO:0000256" key="2">
    <source>
        <dbReference type="ARBA" id="ARBA00022737"/>
    </source>
</evidence>
<dbReference type="EMBL" id="IACF01006090">
    <property type="protein sequence ID" value="LAB71673.1"/>
    <property type="molecule type" value="mRNA"/>
</dbReference>
<dbReference type="SMART" id="SM00969">
    <property type="entry name" value="SOCS_box"/>
    <property type="match status" value="1"/>
</dbReference>
<dbReference type="GO" id="GO:0016567">
    <property type="term" value="P:protein ubiquitination"/>
    <property type="evidence" value="ECO:0007669"/>
    <property type="project" value="TreeGrafter"/>
</dbReference>
<dbReference type="PANTHER" id="PTHR24136">
    <property type="entry name" value="SOWAH (DROSOPHILA) HOMOLOG"/>
    <property type="match status" value="1"/>
</dbReference>
<dbReference type="EMBL" id="IACT01006857">
    <property type="protein sequence ID" value="LAC25979.1"/>
    <property type="molecule type" value="mRNA"/>
</dbReference>
<evidence type="ECO:0000313" key="6">
    <source>
        <dbReference type="EMBL" id="LAB71673.1"/>
    </source>
</evidence>
<dbReference type="PROSITE" id="PS50088">
    <property type="entry name" value="ANK_REPEAT"/>
    <property type="match status" value="5"/>
</dbReference>
<evidence type="ECO:0000313" key="7">
    <source>
        <dbReference type="EMBL" id="LAC25979.1"/>
    </source>
</evidence>
<dbReference type="InterPro" id="IPR036770">
    <property type="entry name" value="Ankyrin_rpt-contain_sf"/>
</dbReference>
<feature type="repeat" description="ANK" evidence="4">
    <location>
        <begin position="97"/>
        <end position="125"/>
    </location>
</feature>
<name>A0A2P2ICD3_9CRUS</name>
<evidence type="ECO:0000256" key="3">
    <source>
        <dbReference type="ARBA" id="ARBA00023043"/>
    </source>
</evidence>
<dbReference type="PROSITE" id="PS50225">
    <property type="entry name" value="SOCS"/>
    <property type="match status" value="1"/>
</dbReference>
<dbReference type="PROSITE" id="PS50297">
    <property type="entry name" value="ANK_REP_REGION"/>
    <property type="match status" value="4"/>
</dbReference>
<evidence type="ECO:0000256" key="4">
    <source>
        <dbReference type="PROSITE-ProRule" id="PRU00023"/>
    </source>
</evidence>
<evidence type="ECO:0000259" key="5">
    <source>
        <dbReference type="PROSITE" id="PS50225"/>
    </source>
</evidence>
<reference evidence="7" key="1">
    <citation type="submission" date="2017-11" db="EMBL/GenBank/DDBJ databases">
        <title>The sensing device of the deep-sea amphipod.</title>
        <authorList>
            <person name="Kobayashi H."/>
            <person name="Nagahama T."/>
            <person name="Arai W."/>
            <person name="Sasagawa Y."/>
            <person name="Umeda M."/>
            <person name="Hayashi T."/>
            <person name="Nikaido I."/>
            <person name="Watanabe H."/>
            <person name="Oguri K."/>
            <person name="Kitazato H."/>
            <person name="Fujioka K."/>
            <person name="Kido Y."/>
            <person name="Takami H."/>
        </authorList>
    </citation>
    <scope>NUCLEOTIDE SEQUENCE</scope>
    <source>
        <tissue evidence="7">Whole body</tissue>
    </source>
</reference>
<dbReference type="InterPro" id="IPR002110">
    <property type="entry name" value="Ankyrin_rpt"/>
</dbReference>
<reference evidence="6" key="2">
    <citation type="journal article" date="2018" name="Biosci. Biotechnol. Biochem.">
        <title>Polysaccharide hydrolase of the hadal zone amphipods Hirondellea gigas.</title>
        <authorList>
            <person name="Kobayashi H."/>
            <person name="Nagahama T."/>
            <person name="Arai W."/>
            <person name="Sasagawa Y."/>
            <person name="Umeda M."/>
            <person name="Hayashi T."/>
            <person name="Nikaido I."/>
            <person name="Watanabe H."/>
            <person name="Oguri K."/>
            <person name="Kitazato H."/>
            <person name="Fujioka K."/>
            <person name="Kido Y."/>
            <person name="Takami H."/>
        </authorList>
    </citation>
    <scope>NUCLEOTIDE SEQUENCE</scope>
    <source>
        <tissue evidence="6">Whole body</tissue>
    </source>
</reference>
<feature type="domain" description="SOCS box" evidence="5">
    <location>
        <begin position="259"/>
        <end position="297"/>
    </location>
</feature>
<dbReference type="GO" id="GO:0045732">
    <property type="term" value="P:positive regulation of protein catabolic process"/>
    <property type="evidence" value="ECO:0007669"/>
    <property type="project" value="TreeGrafter"/>
</dbReference>
<accession>A0A2P2ICD3</accession>
<feature type="repeat" description="ANK" evidence="4">
    <location>
        <begin position="132"/>
        <end position="165"/>
    </location>
</feature>
<dbReference type="PRINTS" id="PR01415">
    <property type="entry name" value="ANKYRIN"/>
</dbReference>
<sequence length="297" mass="32224">MDENGPITSPESRFPQQSMDTAIEGDDNALLPLFPVHEAVVSGDLNYVKEMLYLGGDVNDLHFGGITPLHMACLAGHHEIAVYLIENGALIDSFSVERSTPLCEAAAGGHPRLVTLLLSLGARVNPPLLLATPLHEAALRGNMNGCYEVIEVLLQHGADVVCNDSHHGSPLHAACSKRNPNTSAIKLLLEAGSNPNGLQFHITPLHLIAKNSQCTSSAMLLIFYGANVHLRDNQNRRPIDLVPSARHPLHSLLHACVQEPRSLLLLSRLAVRNCIGKEKLREIQTLNLPVGLRNVLK</sequence>
<protein>
    <submittedName>
        <fullName evidence="6">Ankyrin repeat and SOCS box protein 13-like</fullName>
    </submittedName>
</protein>
<feature type="repeat" description="ANK" evidence="4">
    <location>
        <begin position="64"/>
        <end position="96"/>
    </location>
</feature>
<dbReference type="Gene3D" id="1.10.750.20">
    <property type="entry name" value="SOCS box"/>
    <property type="match status" value="1"/>
</dbReference>
<comment type="similarity">
    <text evidence="1">Belongs to the ankyrin SOCS box (ASB) family.</text>
</comment>
<dbReference type="Gene3D" id="1.25.40.20">
    <property type="entry name" value="Ankyrin repeat-containing domain"/>
    <property type="match status" value="1"/>
</dbReference>
<dbReference type="SMART" id="SM00248">
    <property type="entry name" value="ANK"/>
    <property type="match status" value="6"/>
</dbReference>
<organism evidence="6">
    <name type="scientific">Hirondellea gigas</name>
    <dbReference type="NCBI Taxonomy" id="1518452"/>
    <lineage>
        <taxon>Eukaryota</taxon>
        <taxon>Metazoa</taxon>
        <taxon>Ecdysozoa</taxon>
        <taxon>Arthropoda</taxon>
        <taxon>Crustacea</taxon>
        <taxon>Multicrustacea</taxon>
        <taxon>Malacostraca</taxon>
        <taxon>Eumalacostraca</taxon>
        <taxon>Peracarida</taxon>
        <taxon>Amphipoda</taxon>
        <taxon>Amphilochidea</taxon>
        <taxon>Lysianassida</taxon>
        <taxon>Lysianassidira</taxon>
        <taxon>Lysianassoidea</taxon>
        <taxon>Lysianassidae</taxon>
        <taxon>Hirondellea</taxon>
    </lineage>
</organism>
<proteinExistence type="evidence at transcript level"/>
<dbReference type="Pfam" id="PF12796">
    <property type="entry name" value="Ank_2"/>
    <property type="match status" value="2"/>
</dbReference>
<dbReference type="InterPro" id="IPR051573">
    <property type="entry name" value="Ankyrin-SOCS_box_domain"/>
</dbReference>
<dbReference type="Pfam" id="PF07525">
    <property type="entry name" value="SOCS_box"/>
    <property type="match status" value="1"/>
</dbReference>
<keyword evidence="2" id="KW-0677">Repeat</keyword>
<feature type="repeat" description="ANK" evidence="4">
    <location>
        <begin position="166"/>
        <end position="196"/>
    </location>
</feature>
<dbReference type="AlphaFoldDB" id="A0A2P2ICD3"/>
<dbReference type="InterPro" id="IPR001496">
    <property type="entry name" value="SOCS_box"/>
</dbReference>
<dbReference type="PANTHER" id="PTHR24136:SF15">
    <property type="entry name" value="ANK_REP_REGION DOMAIN-CONTAINING PROTEIN"/>
    <property type="match status" value="1"/>
</dbReference>
<evidence type="ECO:0000256" key="1">
    <source>
        <dbReference type="ARBA" id="ARBA00005949"/>
    </source>
</evidence>
<keyword evidence="3 4" id="KW-0040">ANK repeat</keyword>
<dbReference type="SUPFAM" id="SSF48403">
    <property type="entry name" value="Ankyrin repeat"/>
    <property type="match status" value="1"/>
</dbReference>
<feature type="repeat" description="ANK" evidence="4">
    <location>
        <begin position="200"/>
        <end position="233"/>
    </location>
</feature>